<dbReference type="InterPro" id="IPR000477">
    <property type="entry name" value="RT_dom"/>
</dbReference>
<dbReference type="Gene3D" id="3.60.10.10">
    <property type="entry name" value="Endonuclease/exonuclease/phosphatase"/>
    <property type="match status" value="1"/>
</dbReference>
<dbReference type="SUPFAM" id="SSF56219">
    <property type="entry name" value="DNase I-like"/>
    <property type="match status" value="1"/>
</dbReference>
<name>A0ABQ5AHI2_9ASTR</name>
<proteinExistence type="predicted"/>
<dbReference type="EMBL" id="BQNB010012298">
    <property type="protein sequence ID" value="GJT01793.1"/>
    <property type="molecule type" value="Genomic_DNA"/>
</dbReference>
<dbReference type="Pfam" id="PF03372">
    <property type="entry name" value="Exo_endo_phos"/>
    <property type="match status" value="1"/>
</dbReference>
<accession>A0ABQ5AHI2</accession>
<reference evidence="2" key="2">
    <citation type="submission" date="2022-01" db="EMBL/GenBank/DDBJ databases">
        <authorList>
            <person name="Yamashiro T."/>
            <person name="Shiraishi A."/>
            <person name="Satake H."/>
            <person name="Nakayama K."/>
        </authorList>
    </citation>
    <scope>NUCLEOTIDE SEQUENCE</scope>
</reference>
<reference evidence="2" key="1">
    <citation type="journal article" date="2022" name="Int. J. Mol. Sci.">
        <title>Draft Genome of Tanacetum Coccineum: Genomic Comparison of Closely Related Tanacetum-Family Plants.</title>
        <authorList>
            <person name="Yamashiro T."/>
            <person name="Shiraishi A."/>
            <person name="Nakayama K."/>
            <person name="Satake H."/>
        </authorList>
    </citation>
    <scope>NUCLEOTIDE SEQUENCE</scope>
</reference>
<dbReference type="Proteomes" id="UP001151760">
    <property type="component" value="Unassembled WGS sequence"/>
</dbReference>
<dbReference type="GO" id="GO:0003964">
    <property type="term" value="F:RNA-directed DNA polymerase activity"/>
    <property type="evidence" value="ECO:0007669"/>
    <property type="project" value="UniProtKB-KW"/>
</dbReference>
<dbReference type="CDD" id="cd01650">
    <property type="entry name" value="RT_nLTR_like"/>
    <property type="match status" value="1"/>
</dbReference>
<gene>
    <name evidence="2" type="ORF">Tco_0822962</name>
</gene>
<dbReference type="PROSITE" id="PS50878">
    <property type="entry name" value="RT_POL"/>
    <property type="match status" value="1"/>
</dbReference>
<dbReference type="SUPFAM" id="SSF56672">
    <property type="entry name" value="DNA/RNA polymerases"/>
    <property type="match status" value="1"/>
</dbReference>
<evidence type="ECO:0000259" key="1">
    <source>
        <dbReference type="PROSITE" id="PS50878"/>
    </source>
</evidence>
<protein>
    <submittedName>
        <fullName evidence="2">RNA-directed DNA polymerase, eukaryota, reverse transcriptase zinc-binding domain protein</fullName>
    </submittedName>
</protein>
<dbReference type="PANTHER" id="PTHR33116:SF84">
    <property type="entry name" value="RNA-DIRECTED DNA POLYMERASE"/>
    <property type="match status" value="1"/>
</dbReference>
<dbReference type="InterPro" id="IPR036691">
    <property type="entry name" value="Endo/exonu/phosph_ase_sf"/>
</dbReference>
<dbReference type="PANTHER" id="PTHR33116">
    <property type="entry name" value="REVERSE TRANSCRIPTASE ZINC-BINDING DOMAIN-CONTAINING PROTEIN-RELATED-RELATED"/>
    <property type="match status" value="1"/>
</dbReference>
<evidence type="ECO:0000313" key="2">
    <source>
        <dbReference type="EMBL" id="GJT01793.1"/>
    </source>
</evidence>
<keyword evidence="2" id="KW-0548">Nucleotidyltransferase</keyword>
<dbReference type="Pfam" id="PF00078">
    <property type="entry name" value="RVT_1"/>
    <property type="match status" value="1"/>
</dbReference>
<organism evidence="2 3">
    <name type="scientific">Tanacetum coccineum</name>
    <dbReference type="NCBI Taxonomy" id="301880"/>
    <lineage>
        <taxon>Eukaryota</taxon>
        <taxon>Viridiplantae</taxon>
        <taxon>Streptophyta</taxon>
        <taxon>Embryophyta</taxon>
        <taxon>Tracheophyta</taxon>
        <taxon>Spermatophyta</taxon>
        <taxon>Magnoliopsida</taxon>
        <taxon>eudicotyledons</taxon>
        <taxon>Gunneridae</taxon>
        <taxon>Pentapetalae</taxon>
        <taxon>asterids</taxon>
        <taxon>campanulids</taxon>
        <taxon>Asterales</taxon>
        <taxon>Asteraceae</taxon>
        <taxon>Asteroideae</taxon>
        <taxon>Anthemideae</taxon>
        <taxon>Anthemidinae</taxon>
        <taxon>Tanacetum</taxon>
    </lineage>
</organism>
<sequence length="807" mass="93833">MNNVEDNNKGCRIMVGWNANLLKVWLISQSRQYMFILVETRDGKSKFYCTMIYASNSGMERRRLWKDLGIQKIITNGVPWVIMGDFNVTLKVSEHSNGGAFPTNEMTEFQECIDNIEVLDLHSEGFHFTWTKSLRSPKCSTLKKLDRIMVNEDFVDIFQLAHGVFLPYLISDHTPIVVRIPNGVQKRKGAFRFSNFITEKKEFLPTVRSVWQMRFEGHTMYRVVQKMKHLKRKLKKLSWMNGNVFERAEQLRSKVKESQTEVDRFPHDEGIKMKCWSVLKEYQEATKEEYSLLCQKAKVEWLKEGDRNTAYFHKAIKERVHRGRIMTIRNEEGIRFENEEVATQIVKHFEDFLGKCRGVQKLEGRQDIFINKISTEEAVRMVRNVSDSEIKNAMFEIEDSKAPGPDGYTARFYKSAWNIILTSRIKGVLGTLVGENQSAFIEGRQITDNILLSQELFKGYNRKQNIKKVSFKIDIQKAYDTISWEFLRETLEMFGFHKTMVSWIMTCVTSTKFSINVNGERVGYFKGGRGLRQGDPISPYLFTLVMEVLNLLIQKNIKESKVFKYHFGCKSLKITHLCFADDLLMFCHGDPGSVKVLKQSLDEFSGYSGLLPNMQKSSIFFGGLSDVEQQNIINIIPFSIGKLPASVFLLPKQVIYEINKLLKGFLWCQGELTKGKAKVSWNKICKPKDQGGLGLKNLSVWNEVWTADWSTEFVELGQLQVPTLNDRIKDTTVWIFGNGCEKEFKIMYYIWQERNNRIFKNEKRDKDAIFSIIKDIIVIKLIGLRVKESKTVHEVEEKWKLKLQKEE</sequence>
<keyword evidence="2" id="KW-0808">Transferase</keyword>
<dbReference type="InterPro" id="IPR005135">
    <property type="entry name" value="Endo/exonuclease/phosphatase"/>
</dbReference>
<feature type="domain" description="Reverse transcriptase" evidence="1">
    <location>
        <begin position="309"/>
        <end position="640"/>
    </location>
</feature>
<keyword evidence="2" id="KW-0695">RNA-directed DNA polymerase</keyword>
<dbReference type="InterPro" id="IPR043502">
    <property type="entry name" value="DNA/RNA_pol_sf"/>
</dbReference>
<evidence type="ECO:0000313" key="3">
    <source>
        <dbReference type="Proteomes" id="UP001151760"/>
    </source>
</evidence>
<comment type="caution">
    <text evidence="2">The sequence shown here is derived from an EMBL/GenBank/DDBJ whole genome shotgun (WGS) entry which is preliminary data.</text>
</comment>
<keyword evidence="3" id="KW-1185">Reference proteome</keyword>